<evidence type="ECO:0000313" key="1">
    <source>
        <dbReference type="EMBL" id="KAI5657495.1"/>
    </source>
</evidence>
<gene>
    <name evidence="1" type="ORF">M9H77_26288</name>
</gene>
<dbReference type="Proteomes" id="UP001060085">
    <property type="component" value="Linkage Group LG06"/>
</dbReference>
<evidence type="ECO:0000313" key="2">
    <source>
        <dbReference type="Proteomes" id="UP001060085"/>
    </source>
</evidence>
<proteinExistence type="predicted"/>
<sequence>MEHADNKSFLAQNIRSLPFDSVTSISSPCFTISESLPTGPCLQSSKNSSNYQNSYNSYGKGNQPINSCFNPPVATTKSSPTLVIRPPSVGTGLALQKSTSRKRVDIVDAASVHLNEGLGNKSLSRGKEPQVLQNSEGQEGSFFTRKLKNHKDETNKLFSLPSSVEEGPPSKVQNKDALSPFLWMNAGSQFPNVNTLDGSSFSGESVLGIKSSENFADGLDNHNPAVDSPCWKGAPSSHFTIFDAAETDSSHPFKKKTDECHHMDLQVNATFLPLRDPFRSPSEKMGQDKVHHEHGSAATEHVSVDMTKIIPSLISNEGVQVCEESSKAGEEYNPLNNSNRDSLMKFFGNKQLGIEGSNFAIRKTDLEDAAVETVMTVNDISEGGAVAVRAAENVLCSPSSEESASEQVKSHKSAATPQMDVRTLINTMQNLSDLLVFCCSSDKCALKEQEHEALKHVISSLDSLLSQGMEYMTRQEESILAQVVNSEKDVEHLQSPKVDHPECSEEKKAVTCLHFPSLSNDLDCLGDDNISKAIRKVLDENSYFGEEEHSQAHLFKSLWLEAEAKLCSISYRARFDRMKFEMEILKSKQLKDVTENVSEKAHAPNTAIFSPLDVENSLIPSNADAVENSFKARLHMLNCRGDPKPFNLVPQQQADDVENSLTPSNADAVEDSVKARLHVLNCRVDPGPFNSVPKQQADDVENSLTPSNADAVEDSVKARLHVLNCRGDQKPLNLVPQQQADDVEASVMTRFHILKCRDDSNPITPVGQQVDMFPAVHSGKLGCVRDQSVDLVGTGYESVKDFILSVSDDSVSQSPGKSGMRNQFSAGSTDNSSSDWEHVLKEDFSWLATLCKFKYPTAFELRDLKSAGPALAGTKIGGCDASVLIDSTATNSAEKDGLPNANSLRGFEVIDRAKSRIEAICKRVVSCADIVAYAARDAVVLTGGLGWDVPAGRRDGRISIAAETLQMPAPFDNLVRVTQAFAQKGLSQDDMIALSGAHTIGRSHCTSFSNRLYNFSSSNSQDPTLDRYFAAVLKIQCPRINLQENVDPNSLVQMNLSPYLFENSYYRDILGNRGLFTSDQTLTTSPEALQEVRDYAFNDRKWQQDFVEAMIKMSQIEVLTGTAGEIRNNCRVINP</sequence>
<reference evidence="2" key="1">
    <citation type="journal article" date="2023" name="Nat. Plants">
        <title>Single-cell RNA sequencing provides a high-resolution roadmap for understanding the multicellular compartmentation of specialized metabolism.</title>
        <authorList>
            <person name="Sun S."/>
            <person name="Shen X."/>
            <person name="Li Y."/>
            <person name="Li Y."/>
            <person name="Wang S."/>
            <person name="Li R."/>
            <person name="Zhang H."/>
            <person name="Shen G."/>
            <person name="Guo B."/>
            <person name="Wei J."/>
            <person name="Xu J."/>
            <person name="St-Pierre B."/>
            <person name="Chen S."/>
            <person name="Sun C."/>
        </authorList>
    </citation>
    <scope>NUCLEOTIDE SEQUENCE [LARGE SCALE GENOMIC DNA]</scope>
</reference>
<keyword evidence="2" id="KW-1185">Reference proteome</keyword>
<comment type="caution">
    <text evidence="1">The sequence shown here is derived from an EMBL/GenBank/DDBJ whole genome shotgun (WGS) entry which is preliminary data.</text>
</comment>
<accession>A0ACC0AAU4</accession>
<dbReference type="EMBL" id="CM044706">
    <property type="protein sequence ID" value="KAI5657495.1"/>
    <property type="molecule type" value="Genomic_DNA"/>
</dbReference>
<name>A0ACC0AAU4_CATRO</name>
<protein>
    <submittedName>
        <fullName evidence="1">Uncharacterized protein</fullName>
    </submittedName>
</protein>
<organism evidence="1 2">
    <name type="scientific">Catharanthus roseus</name>
    <name type="common">Madagascar periwinkle</name>
    <name type="synonym">Vinca rosea</name>
    <dbReference type="NCBI Taxonomy" id="4058"/>
    <lineage>
        <taxon>Eukaryota</taxon>
        <taxon>Viridiplantae</taxon>
        <taxon>Streptophyta</taxon>
        <taxon>Embryophyta</taxon>
        <taxon>Tracheophyta</taxon>
        <taxon>Spermatophyta</taxon>
        <taxon>Magnoliopsida</taxon>
        <taxon>eudicotyledons</taxon>
        <taxon>Gunneridae</taxon>
        <taxon>Pentapetalae</taxon>
        <taxon>asterids</taxon>
        <taxon>lamiids</taxon>
        <taxon>Gentianales</taxon>
        <taxon>Apocynaceae</taxon>
        <taxon>Rauvolfioideae</taxon>
        <taxon>Vinceae</taxon>
        <taxon>Catharanthinae</taxon>
        <taxon>Catharanthus</taxon>
    </lineage>
</organism>